<evidence type="ECO:0000313" key="2">
    <source>
        <dbReference type="Proteomes" id="UP000886501"/>
    </source>
</evidence>
<proteinExistence type="predicted"/>
<protein>
    <submittedName>
        <fullName evidence="1">Aminoimidazole ribonucleotide synthetase</fullName>
    </submittedName>
</protein>
<dbReference type="EMBL" id="MU117961">
    <property type="protein sequence ID" value="KAF9654388.1"/>
    <property type="molecule type" value="Genomic_DNA"/>
</dbReference>
<evidence type="ECO:0000313" key="1">
    <source>
        <dbReference type="EMBL" id="KAF9654388.1"/>
    </source>
</evidence>
<reference evidence="1" key="1">
    <citation type="submission" date="2019-10" db="EMBL/GenBank/DDBJ databases">
        <authorList>
            <consortium name="DOE Joint Genome Institute"/>
            <person name="Kuo A."/>
            <person name="Miyauchi S."/>
            <person name="Kiss E."/>
            <person name="Drula E."/>
            <person name="Kohler A."/>
            <person name="Sanchez-Garcia M."/>
            <person name="Andreopoulos B."/>
            <person name="Barry K.W."/>
            <person name="Bonito G."/>
            <person name="Buee M."/>
            <person name="Carver A."/>
            <person name="Chen C."/>
            <person name="Cichocki N."/>
            <person name="Clum A."/>
            <person name="Culley D."/>
            <person name="Crous P.W."/>
            <person name="Fauchery L."/>
            <person name="Girlanda M."/>
            <person name="Hayes R."/>
            <person name="Keri Z."/>
            <person name="Labutti K."/>
            <person name="Lipzen A."/>
            <person name="Lombard V."/>
            <person name="Magnuson J."/>
            <person name="Maillard F."/>
            <person name="Morin E."/>
            <person name="Murat C."/>
            <person name="Nolan M."/>
            <person name="Ohm R."/>
            <person name="Pangilinan J."/>
            <person name="Pereira M."/>
            <person name="Perotto S."/>
            <person name="Peter M."/>
            <person name="Riley R."/>
            <person name="Sitrit Y."/>
            <person name="Stielow B."/>
            <person name="Szollosi G."/>
            <person name="Zifcakova L."/>
            <person name="Stursova M."/>
            <person name="Spatafora J.W."/>
            <person name="Tedersoo L."/>
            <person name="Vaario L.-M."/>
            <person name="Yamada A."/>
            <person name="Yan M."/>
            <person name="Wang P."/>
            <person name="Xu J."/>
            <person name="Bruns T."/>
            <person name="Baldrian P."/>
            <person name="Vilgalys R."/>
            <person name="Henrissat B."/>
            <person name="Grigoriev I.V."/>
            <person name="Hibbett D."/>
            <person name="Nagy L.G."/>
            <person name="Martin F.M."/>
        </authorList>
    </citation>
    <scope>NUCLEOTIDE SEQUENCE</scope>
    <source>
        <strain evidence="1">P2</strain>
    </source>
</reference>
<keyword evidence="2" id="KW-1185">Reference proteome</keyword>
<accession>A0ACB6ZY37</accession>
<sequence>MRILVLGGGGREHALVWKLSQSTAVEKIFLAPGNGGSYQEQKVINIDLNTADFPALVKFATENEVDLAIPGPEQPLVDGIESHFRKVGIPVFGPSKKAARMEGSKAFSKAFMQRHSIPTAKFRVFKADQFEEAISHVTTCGFKVVLKASGLAAGKGVLIPQTTDDAIAGLREIMVDNVFGDAGNEVVIEELLEGPELSVLAFCDGYTIVPLPAAQDHKRIGEGDTGPNTGGMGAYAPAPIATPALMDRILKETLRPTTDGMRKEGFPFVGILFTGFMVTEDGPKVLEYNVRFGDPETEALMLLLSEDTDLAEVALACAEHRLDSVSIKTRPGFAVSVVLASQGYPGSYPKGKQITIGSVPSTHFIPADVVVFHAGTTRSNDKLVTSGGRVLAVSAHAGTIQTALGAAYSAIGNIQFDGKTYRQDIAHRALRPASVESNCLTYADAGVSIDAGNSLVQRIKPYVRRTRRTGSEAEIGGFGGVFDLKAIGYQDPVLVSGTDGVGTKLRVAVEAGTHGTIGIDLVAMSVNDLIVQGAEPLYFLDYFACGHLDVDQAASVINGIAEGCIQSGCALIGGETAEMPGMYKKGDYDLAGFAVGAVERSLILPRSDISIGDIVLGLPSSGVHSNGFSLVRKIVSVSGLKYSSPCPWNPSITLGMALLEPTKIYVKTLLPVIRKGLLKGLSHITGGGFLENIPRVLPSGTGCYIDARAWELPPVFRWLMKEGRVQPLEMARAFNNGIGMILIVGHDKVDEMIQTIQASGEPVYRVGEVAAGEGVEIRNLDVWSS</sequence>
<organism evidence="1 2">
    <name type="scientific">Thelephora ganbajun</name>
    <name type="common">Ganba fungus</name>
    <dbReference type="NCBI Taxonomy" id="370292"/>
    <lineage>
        <taxon>Eukaryota</taxon>
        <taxon>Fungi</taxon>
        <taxon>Dikarya</taxon>
        <taxon>Basidiomycota</taxon>
        <taxon>Agaricomycotina</taxon>
        <taxon>Agaricomycetes</taxon>
        <taxon>Thelephorales</taxon>
        <taxon>Thelephoraceae</taxon>
        <taxon>Thelephora</taxon>
    </lineage>
</organism>
<reference evidence="1" key="2">
    <citation type="journal article" date="2020" name="Nat. Commun.">
        <title>Large-scale genome sequencing of mycorrhizal fungi provides insights into the early evolution of symbiotic traits.</title>
        <authorList>
            <person name="Miyauchi S."/>
            <person name="Kiss E."/>
            <person name="Kuo A."/>
            <person name="Drula E."/>
            <person name="Kohler A."/>
            <person name="Sanchez-Garcia M."/>
            <person name="Morin E."/>
            <person name="Andreopoulos B."/>
            <person name="Barry K.W."/>
            <person name="Bonito G."/>
            <person name="Buee M."/>
            <person name="Carver A."/>
            <person name="Chen C."/>
            <person name="Cichocki N."/>
            <person name="Clum A."/>
            <person name="Culley D."/>
            <person name="Crous P.W."/>
            <person name="Fauchery L."/>
            <person name="Girlanda M."/>
            <person name="Hayes R.D."/>
            <person name="Keri Z."/>
            <person name="LaButti K."/>
            <person name="Lipzen A."/>
            <person name="Lombard V."/>
            <person name="Magnuson J."/>
            <person name="Maillard F."/>
            <person name="Murat C."/>
            <person name="Nolan M."/>
            <person name="Ohm R.A."/>
            <person name="Pangilinan J."/>
            <person name="Pereira M.F."/>
            <person name="Perotto S."/>
            <person name="Peter M."/>
            <person name="Pfister S."/>
            <person name="Riley R."/>
            <person name="Sitrit Y."/>
            <person name="Stielow J.B."/>
            <person name="Szollosi G."/>
            <person name="Zifcakova L."/>
            <person name="Stursova M."/>
            <person name="Spatafora J.W."/>
            <person name="Tedersoo L."/>
            <person name="Vaario L.M."/>
            <person name="Yamada A."/>
            <person name="Yan M."/>
            <person name="Wang P."/>
            <person name="Xu J."/>
            <person name="Bruns T."/>
            <person name="Baldrian P."/>
            <person name="Vilgalys R."/>
            <person name="Dunand C."/>
            <person name="Henrissat B."/>
            <person name="Grigoriev I.V."/>
            <person name="Hibbett D."/>
            <person name="Nagy L.G."/>
            <person name="Martin F.M."/>
        </authorList>
    </citation>
    <scope>NUCLEOTIDE SEQUENCE</scope>
    <source>
        <strain evidence="1">P2</strain>
    </source>
</reference>
<name>A0ACB6ZY37_THEGA</name>
<comment type="caution">
    <text evidence="1">The sequence shown here is derived from an EMBL/GenBank/DDBJ whole genome shotgun (WGS) entry which is preliminary data.</text>
</comment>
<gene>
    <name evidence="1" type="ORF">BDM02DRAFT_3152732</name>
</gene>
<dbReference type="Proteomes" id="UP000886501">
    <property type="component" value="Unassembled WGS sequence"/>
</dbReference>